<evidence type="ECO:0000313" key="19">
    <source>
        <dbReference type="Proteomes" id="UP000295500"/>
    </source>
</evidence>
<dbReference type="Gene3D" id="3.30.70.1050">
    <property type="entry name" value="Trigger factor ribosome-binding domain"/>
    <property type="match status" value="1"/>
</dbReference>
<dbReference type="SUPFAM" id="SSF109998">
    <property type="entry name" value="Triger factor/SurA peptide-binding domain-like"/>
    <property type="match status" value="1"/>
</dbReference>
<dbReference type="InterPro" id="IPR027304">
    <property type="entry name" value="Trigger_fact/SurA_dom_sf"/>
</dbReference>
<dbReference type="InterPro" id="IPR046357">
    <property type="entry name" value="PPIase_dom_sf"/>
</dbReference>
<dbReference type="AlphaFoldDB" id="A0A4R6QCC6"/>
<dbReference type="GO" id="GO:0051301">
    <property type="term" value="P:cell division"/>
    <property type="evidence" value="ECO:0007669"/>
    <property type="project" value="UniProtKB-KW"/>
</dbReference>
<dbReference type="NCBIfam" id="TIGR00115">
    <property type="entry name" value="tig"/>
    <property type="match status" value="1"/>
</dbReference>
<dbReference type="Proteomes" id="UP000295500">
    <property type="component" value="Unassembled WGS sequence"/>
</dbReference>
<evidence type="ECO:0000256" key="5">
    <source>
        <dbReference type="ARBA" id="ARBA00022618"/>
    </source>
</evidence>
<feature type="domain" description="PPIase FKBP-type" evidence="17">
    <location>
        <begin position="165"/>
        <end position="250"/>
    </location>
</feature>
<dbReference type="SUPFAM" id="SSF102735">
    <property type="entry name" value="Trigger factor ribosome-binding domain"/>
    <property type="match status" value="1"/>
</dbReference>
<dbReference type="PANTHER" id="PTHR30560">
    <property type="entry name" value="TRIGGER FACTOR CHAPERONE AND PEPTIDYL-PROLYL CIS/TRANS ISOMERASE"/>
    <property type="match status" value="1"/>
</dbReference>
<comment type="subcellular location">
    <subcellularLocation>
        <location evidence="12">Cytoplasm</location>
    </subcellularLocation>
    <text evidence="12">About half TF is bound to the ribosome near the polypeptide exit tunnel while the other half is free in the cytoplasm.</text>
</comment>
<dbReference type="InterPro" id="IPR005215">
    <property type="entry name" value="Trig_fac"/>
</dbReference>
<evidence type="ECO:0000256" key="6">
    <source>
        <dbReference type="ARBA" id="ARBA00023110"/>
    </source>
</evidence>
<organism evidence="18 19">
    <name type="scientific">Aminicella lysinilytica</name>
    <dbReference type="NCBI Taxonomy" id="433323"/>
    <lineage>
        <taxon>Bacteria</taxon>
        <taxon>Bacillati</taxon>
        <taxon>Bacillota</taxon>
        <taxon>Clostridia</taxon>
        <taxon>Peptostreptococcales</taxon>
        <taxon>Anaerovoracaceae</taxon>
        <taxon>Aminicella</taxon>
    </lineage>
</organism>
<evidence type="ECO:0000259" key="17">
    <source>
        <dbReference type="PROSITE" id="PS50059"/>
    </source>
</evidence>
<dbReference type="GO" id="GO:0003755">
    <property type="term" value="F:peptidyl-prolyl cis-trans isomerase activity"/>
    <property type="evidence" value="ECO:0007669"/>
    <property type="project" value="UniProtKB-UniRule"/>
</dbReference>
<evidence type="ECO:0000256" key="9">
    <source>
        <dbReference type="ARBA" id="ARBA00023306"/>
    </source>
</evidence>
<evidence type="ECO:0000256" key="14">
    <source>
        <dbReference type="RuleBase" id="RU003914"/>
    </source>
</evidence>
<dbReference type="Pfam" id="PF00254">
    <property type="entry name" value="FKBP_C"/>
    <property type="match status" value="1"/>
</dbReference>
<evidence type="ECO:0000256" key="1">
    <source>
        <dbReference type="ARBA" id="ARBA00000971"/>
    </source>
</evidence>
<dbReference type="GO" id="GO:0043022">
    <property type="term" value="F:ribosome binding"/>
    <property type="evidence" value="ECO:0007669"/>
    <property type="project" value="TreeGrafter"/>
</dbReference>
<dbReference type="FunFam" id="3.10.50.40:FF:000001">
    <property type="entry name" value="Trigger factor"/>
    <property type="match status" value="1"/>
</dbReference>
<dbReference type="InterPro" id="IPR037041">
    <property type="entry name" value="Trigger_fac_C_sf"/>
</dbReference>
<evidence type="ECO:0000256" key="16">
    <source>
        <dbReference type="SAM" id="MobiDB-lite"/>
    </source>
</evidence>
<keyword evidence="12" id="KW-0963">Cytoplasm</keyword>
<dbReference type="PIRSF" id="PIRSF003095">
    <property type="entry name" value="Trigger_factor"/>
    <property type="match status" value="1"/>
</dbReference>
<evidence type="ECO:0000256" key="2">
    <source>
        <dbReference type="ARBA" id="ARBA00005464"/>
    </source>
</evidence>
<dbReference type="OrthoDB" id="9767721at2"/>
<dbReference type="Gene3D" id="1.10.3120.10">
    <property type="entry name" value="Trigger factor, C-terminal domain"/>
    <property type="match status" value="1"/>
</dbReference>
<accession>A0A4R6QCC6</accession>
<dbReference type="EMBL" id="SNXO01000003">
    <property type="protein sequence ID" value="TDP59606.1"/>
    <property type="molecule type" value="Genomic_DNA"/>
</dbReference>
<proteinExistence type="inferred from homology"/>
<evidence type="ECO:0000256" key="10">
    <source>
        <dbReference type="ARBA" id="ARBA00024849"/>
    </source>
</evidence>
<evidence type="ECO:0000256" key="7">
    <source>
        <dbReference type="ARBA" id="ARBA00023186"/>
    </source>
</evidence>
<dbReference type="PANTHER" id="PTHR30560:SF3">
    <property type="entry name" value="TRIGGER FACTOR-LIKE PROTEIN TIG, CHLOROPLASTIC"/>
    <property type="match status" value="1"/>
</dbReference>
<keyword evidence="7 12" id="KW-0143">Chaperone</keyword>
<evidence type="ECO:0000256" key="3">
    <source>
        <dbReference type="ARBA" id="ARBA00013194"/>
    </source>
</evidence>
<protein>
    <recommendedName>
        <fullName evidence="4 12">Trigger factor</fullName>
        <shortName evidence="12">TF</shortName>
        <ecNumber evidence="3 12">5.2.1.8</ecNumber>
    </recommendedName>
    <alternativeName>
        <fullName evidence="11 12">PPIase</fullName>
    </alternativeName>
</protein>
<evidence type="ECO:0000256" key="4">
    <source>
        <dbReference type="ARBA" id="ARBA00016902"/>
    </source>
</evidence>
<name>A0A4R6QCC6_9FIRM</name>
<dbReference type="GO" id="GO:0043335">
    <property type="term" value="P:protein unfolding"/>
    <property type="evidence" value="ECO:0007669"/>
    <property type="project" value="TreeGrafter"/>
</dbReference>
<gene>
    <name evidence="12" type="primary">tig</name>
    <name evidence="18" type="ORF">EV211_10327</name>
</gene>
<keyword evidence="6 12" id="KW-0697">Rotamase</keyword>
<dbReference type="Pfam" id="PF05697">
    <property type="entry name" value="Trigger_N"/>
    <property type="match status" value="1"/>
</dbReference>
<feature type="compositionally biased region" description="Basic and acidic residues" evidence="16">
    <location>
        <begin position="438"/>
        <end position="450"/>
    </location>
</feature>
<comment type="function">
    <text evidence="10 12">Involved in protein export. Acts as a chaperone by maintaining the newly synthesized protein in an open conformation. Functions as a peptidyl-prolyl cis-trans isomerase.</text>
</comment>
<keyword evidence="9 12" id="KW-0131">Cell cycle</keyword>
<dbReference type="GO" id="GO:0015031">
    <property type="term" value="P:protein transport"/>
    <property type="evidence" value="ECO:0007669"/>
    <property type="project" value="UniProtKB-UniRule"/>
</dbReference>
<sequence>MKTTLVSNENNEVKLTMDFAADEFEEAVNKVYRKNRGQFSIDGFRKGKAPRKIIETHYGEGVFYEDAINDMFSENYPGAIKELDIEVIDRPDVDFSDINDTKEGKPFTMTVTVPVFPVVEVKDYMGVEVDQLEEKIKKADVDKEIEAQQKRNARMVVVERPVKDGDTVVLDYSGFVGDDQFEGGTAERQELKIGSGMFIPGFEEQLVGVKPGDEADVKVTFPEEYQEPKLAGQDAVFHCLVHEVKEEQLPDLDDEFAKDVSEFDTLEDLKKQTKKDLQKSKDLQAENAAKDAVIEKVYEANKFDVPKVMVEDEIDNMSQELDQQLRYQGLNLDQYIQFTGKDRKSFRDELREDATKKVGTRVVLRSIADKENLEVSEAELDEELQEMAKQYNMEIDKIKEALADSMEYFKKDIVIKKVIDTLYDNAKVTKKAAPKAETTTKEKKPEEKKETKAKKAPAKKAEKKEAK</sequence>
<comment type="catalytic activity">
    <reaction evidence="1 12 13">
        <text>[protein]-peptidylproline (omega=180) = [protein]-peptidylproline (omega=0)</text>
        <dbReference type="Rhea" id="RHEA:16237"/>
        <dbReference type="Rhea" id="RHEA-COMP:10747"/>
        <dbReference type="Rhea" id="RHEA-COMP:10748"/>
        <dbReference type="ChEBI" id="CHEBI:83833"/>
        <dbReference type="ChEBI" id="CHEBI:83834"/>
        <dbReference type="EC" id="5.2.1.8"/>
    </reaction>
</comment>
<keyword evidence="19" id="KW-1185">Reference proteome</keyword>
<dbReference type="EC" id="5.2.1.8" evidence="3 12"/>
<dbReference type="GO" id="GO:0051083">
    <property type="term" value="P:'de novo' cotranslational protein folding"/>
    <property type="evidence" value="ECO:0007669"/>
    <property type="project" value="TreeGrafter"/>
</dbReference>
<evidence type="ECO:0000256" key="13">
    <source>
        <dbReference type="PROSITE-ProRule" id="PRU00277"/>
    </source>
</evidence>
<keyword evidence="8 12" id="KW-0413">Isomerase</keyword>
<evidence type="ECO:0000256" key="15">
    <source>
        <dbReference type="SAM" id="Coils"/>
    </source>
</evidence>
<dbReference type="HAMAP" id="MF_00303">
    <property type="entry name" value="Trigger_factor_Tig"/>
    <property type="match status" value="1"/>
</dbReference>
<evidence type="ECO:0000256" key="11">
    <source>
        <dbReference type="ARBA" id="ARBA00029986"/>
    </source>
</evidence>
<comment type="similarity">
    <text evidence="2 12 14">Belongs to the FKBP-type PPIase family. Tig subfamily.</text>
</comment>
<comment type="domain">
    <text evidence="12">Consists of 3 domains; the N-terminus binds the ribosome, the middle domain has PPIase activity, while the C-terminus has intrinsic chaperone activity on its own.</text>
</comment>
<dbReference type="Gene3D" id="3.10.50.40">
    <property type="match status" value="1"/>
</dbReference>
<dbReference type="Pfam" id="PF05698">
    <property type="entry name" value="Trigger_C"/>
    <property type="match status" value="1"/>
</dbReference>
<evidence type="ECO:0000256" key="8">
    <source>
        <dbReference type="ARBA" id="ARBA00023235"/>
    </source>
</evidence>
<keyword evidence="5 12" id="KW-0132">Cell division</keyword>
<dbReference type="InterPro" id="IPR008880">
    <property type="entry name" value="Trigger_fac_C"/>
</dbReference>
<feature type="coiled-coil region" evidence="15">
    <location>
        <begin position="370"/>
        <end position="401"/>
    </location>
</feature>
<dbReference type="InterPro" id="IPR001179">
    <property type="entry name" value="PPIase_FKBP_dom"/>
</dbReference>
<dbReference type="PROSITE" id="PS50059">
    <property type="entry name" value="FKBP_PPIASE"/>
    <property type="match status" value="1"/>
</dbReference>
<evidence type="ECO:0000256" key="12">
    <source>
        <dbReference type="HAMAP-Rule" id="MF_00303"/>
    </source>
</evidence>
<dbReference type="GO" id="GO:0005737">
    <property type="term" value="C:cytoplasm"/>
    <property type="evidence" value="ECO:0007669"/>
    <property type="project" value="UniProtKB-SubCell"/>
</dbReference>
<comment type="caution">
    <text evidence="18">The sequence shown here is derived from an EMBL/GenBank/DDBJ whole genome shotgun (WGS) entry which is preliminary data.</text>
</comment>
<dbReference type="InterPro" id="IPR008881">
    <property type="entry name" value="Trigger_fac_ribosome-bd_bac"/>
</dbReference>
<keyword evidence="15" id="KW-0175">Coiled coil</keyword>
<reference evidence="18 19" key="1">
    <citation type="submission" date="2019-03" db="EMBL/GenBank/DDBJ databases">
        <title>Genomic Encyclopedia of Type Strains, Phase IV (KMG-IV): sequencing the most valuable type-strain genomes for metagenomic binning, comparative biology and taxonomic classification.</title>
        <authorList>
            <person name="Goeker M."/>
        </authorList>
    </citation>
    <scope>NUCLEOTIDE SEQUENCE [LARGE SCALE GENOMIC DNA]</scope>
    <source>
        <strain evidence="18 19">DSM 28287</strain>
    </source>
</reference>
<evidence type="ECO:0000313" key="18">
    <source>
        <dbReference type="EMBL" id="TDP59606.1"/>
    </source>
</evidence>
<dbReference type="RefSeq" id="WP_133527600.1">
    <property type="nucleotide sequence ID" value="NZ_CALCQM010000081.1"/>
</dbReference>
<dbReference type="InterPro" id="IPR036611">
    <property type="entry name" value="Trigger_fac_ribosome-bd_sf"/>
</dbReference>
<dbReference type="SUPFAM" id="SSF54534">
    <property type="entry name" value="FKBP-like"/>
    <property type="match status" value="1"/>
</dbReference>
<feature type="region of interest" description="Disordered" evidence="16">
    <location>
        <begin position="430"/>
        <end position="467"/>
    </location>
</feature>
<dbReference type="GO" id="GO:0044183">
    <property type="term" value="F:protein folding chaperone"/>
    <property type="evidence" value="ECO:0007669"/>
    <property type="project" value="TreeGrafter"/>
</dbReference>